<dbReference type="RefSeq" id="XP_005769483.1">
    <property type="nucleotide sequence ID" value="XM_005769426.1"/>
</dbReference>
<dbReference type="EnsemblProtists" id="EOD17054">
    <property type="protein sequence ID" value="EOD17054"/>
    <property type="gene ID" value="EMIHUDRAFT_57544"/>
</dbReference>
<dbReference type="PaxDb" id="2903-EOD17054"/>
<dbReference type="GO" id="GO:0005524">
    <property type="term" value="F:ATP binding"/>
    <property type="evidence" value="ECO:0007669"/>
    <property type="project" value="UniProtKB-KW"/>
</dbReference>
<evidence type="ECO:0000313" key="4">
    <source>
        <dbReference type="EnsemblProtists" id="EOD17054"/>
    </source>
</evidence>
<proteinExistence type="predicted"/>
<dbReference type="SUPFAM" id="SSF56112">
    <property type="entry name" value="Protein kinase-like (PK-like)"/>
    <property type="match status" value="1"/>
</dbReference>
<keyword evidence="5" id="KW-1185">Reference proteome</keyword>
<dbReference type="AlphaFoldDB" id="A0A0D3J0L9"/>
<dbReference type="eggNOG" id="KOG0594">
    <property type="taxonomic scope" value="Eukaryota"/>
</dbReference>
<reference evidence="5" key="1">
    <citation type="journal article" date="2013" name="Nature">
        <title>Pan genome of the phytoplankton Emiliania underpins its global distribution.</title>
        <authorList>
            <person name="Read B.A."/>
            <person name="Kegel J."/>
            <person name="Klute M.J."/>
            <person name="Kuo A."/>
            <person name="Lefebvre S.C."/>
            <person name="Maumus F."/>
            <person name="Mayer C."/>
            <person name="Miller J."/>
            <person name="Monier A."/>
            <person name="Salamov A."/>
            <person name="Young J."/>
            <person name="Aguilar M."/>
            <person name="Claverie J.M."/>
            <person name="Frickenhaus S."/>
            <person name="Gonzalez K."/>
            <person name="Herman E.K."/>
            <person name="Lin Y.C."/>
            <person name="Napier J."/>
            <person name="Ogata H."/>
            <person name="Sarno A.F."/>
            <person name="Shmutz J."/>
            <person name="Schroeder D."/>
            <person name="de Vargas C."/>
            <person name="Verret F."/>
            <person name="von Dassow P."/>
            <person name="Valentin K."/>
            <person name="Van de Peer Y."/>
            <person name="Wheeler G."/>
            <person name="Dacks J.B."/>
            <person name="Delwiche C.F."/>
            <person name="Dyhrman S.T."/>
            <person name="Glockner G."/>
            <person name="John U."/>
            <person name="Richards T."/>
            <person name="Worden A.Z."/>
            <person name="Zhang X."/>
            <person name="Grigoriev I.V."/>
            <person name="Allen A.E."/>
            <person name="Bidle K."/>
            <person name="Borodovsky M."/>
            <person name="Bowler C."/>
            <person name="Brownlee C."/>
            <person name="Cock J.M."/>
            <person name="Elias M."/>
            <person name="Gladyshev V.N."/>
            <person name="Groth M."/>
            <person name="Guda C."/>
            <person name="Hadaegh A."/>
            <person name="Iglesias-Rodriguez M.D."/>
            <person name="Jenkins J."/>
            <person name="Jones B.M."/>
            <person name="Lawson T."/>
            <person name="Leese F."/>
            <person name="Lindquist E."/>
            <person name="Lobanov A."/>
            <person name="Lomsadze A."/>
            <person name="Malik S.B."/>
            <person name="Marsh M.E."/>
            <person name="Mackinder L."/>
            <person name="Mock T."/>
            <person name="Mueller-Roeber B."/>
            <person name="Pagarete A."/>
            <person name="Parker M."/>
            <person name="Probert I."/>
            <person name="Quesneville H."/>
            <person name="Raines C."/>
            <person name="Rensing S.A."/>
            <person name="Riano-Pachon D.M."/>
            <person name="Richier S."/>
            <person name="Rokitta S."/>
            <person name="Shiraiwa Y."/>
            <person name="Soanes D.M."/>
            <person name="van der Giezen M."/>
            <person name="Wahlund T.M."/>
            <person name="Williams B."/>
            <person name="Wilson W."/>
            <person name="Wolfe G."/>
            <person name="Wurch L.L."/>
        </authorList>
    </citation>
    <scope>NUCLEOTIDE SEQUENCE</scope>
</reference>
<dbReference type="OMA" id="FQLICEL"/>
<dbReference type="SMART" id="SM00220">
    <property type="entry name" value="S_TKc"/>
    <property type="match status" value="1"/>
</dbReference>
<name>A0A0D3J0L9_EMIH1</name>
<keyword evidence="1" id="KW-0547">Nucleotide-binding</keyword>
<dbReference type="Proteomes" id="UP000013827">
    <property type="component" value="Unassembled WGS sequence"/>
</dbReference>
<protein>
    <recommendedName>
        <fullName evidence="3">Protein kinase domain-containing protein</fullName>
    </recommendedName>
</protein>
<dbReference type="HOGENOM" id="CLU_000288_181_1_1"/>
<dbReference type="Pfam" id="PF00069">
    <property type="entry name" value="Pkinase"/>
    <property type="match status" value="1"/>
</dbReference>
<dbReference type="Gene3D" id="1.10.510.10">
    <property type="entry name" value="Transferase(Phosphotransferase) domain 1"/>
    <property type="match status" value="1"/>
</dbReference>
<evidence type="ECO:0000313" key="5">
    <source>
        <dbReference type="Proteomes" id="UP000013827"/>
    </source>
</evidence>
<reference evidence="4" key="2">
    <citation type="submission" date="2024-10" db="UniProtKB">
        <authorList>
            <consortium name="EnsemblProtists"/>
        </authorList>
    </citation>
    <scope>IDENTIFICATION</scope>
</reference>
<feature type="domain" description="Protein kinase" evidence="3">
    <location>
        <begin position="1"/>
        <end position="184"/>
    </location>
</feature>
<keyword evidence="2" id="KW-0067">ATP-binding</keyword>
<dbReference type="InterPro" id="IPR011009">
    <property type="entry name" value="Kinase-like_dom_sf"/>
</dbReference>
<evidence type="ECO:0000256" key="1">
    <source>
        <dbReference type="ARBA" id="ARBA00022741"/>
    </source>
</evidence>
<dbReference type="GeneID" id="17263201"/>
<dbReference type="STRING" id="2903.R1E846"/>
<dbReference type="PROSITE" id="PS50011">
    <property type="entry name" value="PROTEIN_KINASE_DOM"/>
    <property type="match status" value="1"/>
</dbReference>
<dbReference type="InterPro" id="IPR000719">
    <property type="entry name" value="Prot_kinase_dom"/>
</dbReference>
<dbReference type="GO" id="GO:0004672">
    <property type="term" value="F:protein kinase activity"/>
    <property type="evidence" value="ECO:0007669"/>
    <property type="project" value="InterPro"/>
</dbReference>
<dbReference type="PANTHER" id="PTHR24055">
    <property type="entry name" value="MITOGEN-ACTIVATED PROTEIN KINASE"/>
    <property type="match status" value="1"/>
</dbReference>
<sequence length="184" mass="19836">QVLQALAHCHAQGITHRNLKPKYIMLEEAGGAAAPHGRAGGALPGERWNVRISDFNSPYRAPEILLGSTHYTTAIDVWAAGCVFAEAASGQMLFVGDSDIGQLFKIFEVLGTPGAAKATPWRGVEALPHYNELFPNMPPRDWARFPALAPLLAQPDAADLLSRMLALDPTERISAAGALEHPFF</sequence>
<accession>A0A0D3J0L9</accession>
<evidence type="ECO:0000256" key="2">
    <source>
        <dbReference type="ARBA" id="ARBA00022840"/>
    </source>
</evidence>
<dbReference type="KEGG" id="ehx:EMIHUDRAFT_57544"/>
<evidence type="ECO:0000259" key="3">
    <source>
        <dbReference type="PROSITE" id="PS50011"/>
    </source>
</evidence>
<dbReference type="InterPro" id="IPR050117">
    <property type="entry name" value="MAPK"/>
</dbReference>
<organism evidence="4 5">
    <name type="scientific">Emiliania huxleyi (strain CCMP1516)</name>
    <dbReference type="NCBI Taxonomy" id="280463"/>
    <lineage>
        <taxon>Eukaryota</taxon>
        <taxon>Haptista</taxon>
        <taxon>Haptophyta</taxon>
        <taxon>Prymnesiophyceae</taxon>
        <taxon>Isochrysidales</taxon>
        <taxon>Noelaerhabdaceae</taxon>
        <taxon>Emiliania</taxon>
    </lineage>
</organism>